<reference evidence="1" key="1">
    <citation type="submission" date="2024-12" db="EMBL/GenBank/DDBJ databases">
        <title>Comparative genomics and development of molecular markers within Purpureocillium lilacinum and among Purpureocillium species.</title>
        <authorList>
            <person name="Yeh Z.-Y."/>
            <person name="Ni N.-T."/>
            <person name="Lo P.-H."/>
            <person name="Mushyakhwo K."/>
            <person name="Lin C.-F."/>
            <person name="Nai Y.-S."/>
        </authorList>
    </citation>
    <scope>NUCLEOTIDE SEQUENCE</scope>
    <source>
        <strain evidence="1">NCHU-NPUST-175</strain>
    </source>
</reference>
<keyword evidence="2" id="KW-1185">Reference proteome</keyword>
<name>A0ACC4DJV1_PURLI</name>
<dbReference type="Proteomes" id="UP001638806">
    <property type="component" value="Unassembled WGS sequence"/>
</dbReference>
<organism evidence="1 2">
    <name type="scientific">Purpureocillium lilacinum</name>
    <name type="common">Paecilomyces lilacinus</name>
    <dbReference type="NCBI Taxonomy" id="33203"/>
    <lineage>
        <taxon>Eukaryota</taxon>
        <taxon>Fungi</taxon>
        <taxon>Dikarya</taxon>
        <taxon>Ascomycota</taxon>
        <taxon>Pezizomycotina</taxon>
        <taxon>Sordariomycetes</taxon>
        <taxon>Hypocreomycetidae</taxon>
        <taxon>Hypocreales</taxon>
        <taxon>Ophiocordycipitaceae</taxon>
        <taxon>Purpureocillium</taxon>
    </lineage>
</organism>
<protein>
    <submittedName>
        <fullName evidence="1">Uncharacterized protein</fullName>
    </submittedName>
</protein>
<sequence length="160" mass="17458">MYLPWAGAAPTASWRCQSCAGVPLHYGAAAACHSGAEGRLGRLAGAGRAGTRRTLSWRALAEEALSRLRVAGRDFAHGRRCKRPQGKMYMPPRSPQDTRPDALGRPTPGSQQHHWLKRARQWLAQRAVAVDLRHVPERIHQAPPKMGSSLAIFALASLIS</sequence>
<proteinExistence type="predicted"/>
<dbReference type="EMBL" id="JBGNUJ010000008">
    <property type="protein sequence ID" value="KAL3956102.1"/>
    <property type="molecule type" value="Genomic_DNA"/>
</dbReference>
<gene>
    <name evidence="1" type="ORF">ACCO45_008948</name>
</gene>
<accession>A0ACC4DJV1</accession>
<evidence type="ECO:0000313" key="1">
    <source>
        <dbReference type="EMBL" id="KAL3956102.1"/>
    </source>
</evidence>
<evidence type="ECO:0000313" key="2">
    <source>
        <dbReference type="Proteomes" id="UP001638806"/>
    </source>
</evidence>
<comment type="caution">
    <text evidence="1">The sequence shown here is derived from an EMBL/GenBank/DDBJ whole genome shotgun (WGS) entry which is preliminary data.</text>
</comment>